<organism evidence="6 7">
    <name type="scientific">Metabacillus malikii</name>
    <dbReference type="NCBI Taxonomy" id="1504265"/>
    <lineage>
        <taxon>Bacteria</taxon>
        <taxon>Bacillati</taxon>
        <taxon>Bacillota</taxon>
        <taxon>Bacilli</taxon>
        <taxon>Bacillales</taxon>
        <taxon>Bacillaceae</taxon>
        <taxon>Metabacillus</taxon>
    </lineage>
</organism>
<dbReference type="SUPFAM" id="SSF53807">
    <property type="entry name" value="Helical backbone' metal receptor"/>
    <property type="match status" value="1"/>
</dbReference>
<evidence type="ECO:0000313" key="7">
    <source>
        <dbReference type="Proteomes" id="UP001234495"/>
    </source>
</evidence>
<evidence type="ECO:0000256" key="5">
    <source>
        <dbReference type="SAM" id="SignalP"/>
    </source>
</evidence>
<evidence type="ECO:0000313" key="6">
    <source>
        <dbReference type="EMBL" id="MDQ0231118.1"/>
    </source>
</evidence>
<feature type="region of interest" description="Disordered" evidence="4">
    <location>
        <begin position="132"/>
        <end position="198"/>
    </location>
</feature>
<dbReference type="Pfam" id="PF01297">
    <property type="entry name" value="ZnuA"/>
    <property type="match status" value="1"/>
</dbReference>
<dbReference type="EMBL" id="JAUSUD010000010">
    <property type="protein sequence ID" value="MDQ0231118.1"/>
    <property type="molecule type" value="Genomic_DNA"/>
</dbReference>
<name>A0ABT9ZFQ2_9BACI</name>
<dbReference type="PANTHER" id="PTHR42953:SF8">
    <property type="entry name" value="ZINT DOMAIN-CONTAINING PROTEIN"/>
    <property type="match status" value="1"/>
</dbReference>
<evidence type="ECO:0000256" key="2">
    <source>
        <dbReference type="ARBA" id="ARBA00022729"/>
    </source>
</evidence>
<dbReference type="RefSeq" id="WP_307341517.1">
    <property type="nucleotide sequence ID" value="NZ_JAUSUD010000010.1"/>
</dbReference>
<reference evidence="6 7" key="1">
    <citation type="submission" date="2023-07" db="EMBL/GenBank/DDBJ databases">
        <title>Genomic Encyclopedia of Type Strains, Phase IV (KMG-IV): sequencing the most valuable type-strain genomes for metagenomic binning, comparative biology and taxonomic classification.</title>
        <authorList>
            <person name="Goeker M."/>
        </authorList>
    </citation>
    <scope>NUCLEOTIDE SEQUENCE [LARGE SCALE GENOMIC DNA]</scope>
    <source>
        <strain evidence="6 7">DSM 29005</strain>
    </source>
</reference>
<evidence type="ECO:0000256" key="1">
    <source>
        <dbReference type="ARBA" id="ARBA00022448"/>
    </source>
</evidence>
<dbReference type="Gene3D" id="3.40.50.1980">
    <property type="entry name" value="Nitrogenase molybdenum iron protein domain"/>
    <property type="match status" value="2"/>
</dbReference>
<dbReference type="InterPro" id="IPR006127">
    <property type="entry name" value="ZnuA-like"/>
</dbReference>
<protein>
    <submittedName>
        <fullName evidence="6">Zinc transport system substrate-binding protein</fullName>
    </submittedName>
</protein>
<dbReference type="InterPro" id="IPR006128">
    <property type="entry name" value="Lipoprotein_PsaA-like"/>
</dbReference>
<evidence type="ECO:0000256" key="3">
    <source>
        <dbReference type="RuleBase" id="RU003512"/>
    </source>
</evidence>
<gene>
    <name evidence="6" type="ORF">J2S19_002380</name>
</gene>
<keyword evidence="7" id="KW-1185">Reference proteome</keyword>
<keyword evidence="2 5" id="KW-0732">Signal</keyword>
<comment type="caution">
    <text evidence="6">The sequence shown here is derived from an EMBL/GenBank/DDBJ whole genome shotgun (WGS) entry which is preliminary data.</text>
</comment>
<keyword evidence="1 3" id="KW-0813">Transport</keyword>
<dbReference type="PANTHER" id="PTHR42953">
    <property type="entry name" value="HIGH-AFFINITY ZINC UPTAKE SYSTEM PROTEIN ZNUA-RELATED"/>
    <property type="match status" value="1"/>
</dbReference>
<feature type="chain" id="PRO_5046745186" evidence="5">
    <location>
        <begin position="23"/>
        <end position="366"/>
    </location>
</feature>
<dbReference type="PROSITE" id="PS51257">
    <property type="entry name" value="PROKAR_LIPOPROTEIN"/>
    <property type="match status" value="1"/>
</dbReference>
<dbReference type="InterPro" id="IPR050492">
    <property type="entry name" value="Bact_metal-bind_prot9"/>
</dbReference>
<feature type="signal peptide" evidence="5">
    <location>
        <begin position="1"/>
        <end position="22"/>
    </location>
</feature>
<dbReference type="Proteomes" id="UP001234495">
    <property type="component" value="Unassembled WGS sequence"/>
</dbReference>
<dbReference type="PRINTS" id="PR00690">
    <property type="entry name" value="ADHESNFAMILY"/>
</dbReference>
<comment type="similarity">
    <text evidence="3">Belongs to the bacterial solute-binding protein 9 family.</text>
</comment>
<proteinExistence type="inferred from homology"/>
<dbReference type="PRINTS" id="PR00691">
    <property type="entry name" value="ADHESINB"/>
</dbReference>
<evidence type="ECO:0000256" key="4">
    <source>
        <dbReference type="SAM" id="MobiDB-lite"/>
    </source>
</evidence>
<sequence length="366" mass="41123">MKKNLYIVSLMISLLFILSACNGENSASTPSKKENVSDGKLKIYTTIYPLEDFAKKIGGEYVNVESILPSGADAHTYEPTTKMMVDIANSDGFIYSGVGIESFTGKIEEALKKEDVAFINAGEGIELASLEDHSEEATHDDHEAEHSEEATHDDHEAEHSEESDHDHEAEHSEESDHDHEAEHSEEAHHHHGDEDPHVWIDPVLSMTLAENIKNALVELQPEQKDAFEENFQNLKSQLEALDKSFSTLVNEADKKEILVSHAAYGYWQQRYGIKQISVLGLSPTEEPSQKELKTIIETAKEHDLKYVIFETNVTSNIADIVQSELKAEALTLSNLETITDEDRKNNEDYFSIMEKNLDTLRKALSK</sequence>
<accession>A0ABT9ZFQ2</accession>
<dbReference type="InterPro" id="IPR006129">
    <property type="entry name" value="AdhesinB"/>
</dbReference>